<dbReference type="PANTHER" id="PTHR47987">
    <property type="entry name" value="OS08G0249100 PROTEIN"/>
    <property type="match status" value="1"/>
</dbReference>
<gene>
    <name evidence="8" type="ORF">GOP47_0001709</name>
</gene>
<dbReference type="Gene3D" id="3.30.200.20">
    <property type="entry name" value="Phosphorylase Kinase, domain 1"/>
    <property type="match status" value="1"/>
</dbReference>
<evidence type="ECO:0000256" key="3">
    <source>
        <dbReference type="ARBA" id="ARBA00022777"/>
    </source>
</evidence>
<dbReference type="PROSITE" id="PS00107">
    <property type="entry name" value="PROTEIN_KINASE_ATP"/>
    <property type="match status" value="1"/>
</dbReference>
<keyword evidence="9" id="KW-1185">Reference proteome</keyword>
<dbReference type="SUPFAM" id="SSF56112">
    <property type="entry name" value="Protein kinase-like (PK-like)"/>
    <property type="match status" value="1"/>
</dbReference>
<keyword evidence="3" id="KW-0418">Kinase</keyword>
<proteinExistence type="predicted"/>
<dbReference type="PANTHER" id="PTHR47987:SF11">
    <property type="entry name" value="RECEPTOR-LIKE CYTOSOLIC SERINE_THREONINE-PROTEIN KINASE RBK1 ISOFORM X1"/>
    <property type="match status" value="1"/>
</dbReference>
<keyword evidence="1" id="KW-0808">Transferase</keyword>
<feature type="binding site" evidence="5">
    <location>
        <position position="215"/>
    </location>
    <ligand>
        <name>ATP</name>
        <dbReference type="ChEBI" id="CHEBI:30616"/>
    </ligand>
</feature>
<feature type="domain" description="Protein kinase" evidence="7">
    <location>
        <begin position="186"/>
        <end position="464"/>
    </location>
</feature>
<dbReference type="OrthoDB" id="4062651at2759"/>
<dbReference type="InterPro" id="IPR046958">
    <property type="entry name" value="RBK1/2/STUNTED"/>
</dbReference>
<evidence type="ECO:0000313" key="8">
    <source>
        <dbReference type="EMBL" id="KAI5081966.1"/>
    </source>
</evidence>
<dbReference type="Proteomes" id="UP000886520">
    <property type="component" value="Chromosome 2"/>
</dbReference>
<accession>A0A9D4VA28</accession>
<dbReference type="PROSITE" id="PS50011">
    <property type="entry name" value="PROTEIN_KINASE_DOM"/>
    <property type="match status" value="1"/>
</dbReference>
<evidence type="ECO:0000256" key="2">
    <source>
        <dbReference type="ARBA" id="ARBA00022741"/>
    </source>
</evidence>
<evidence type="ECO:0000259" key="7">
    <source>
        <dbReference type="PROSITE" id="PS50011"/>
    </source>
</evidence>
<keyword evidence="4 5" id="KW-0067">ATP-binding</keyword>
<evidence type="ECO:0000256" key="1">
    <source>
        <dbReference type="ARBA" id="ARBA00022679"/>
    </source>
</evidence>
<dbReference type="AlphaFoldDB" id="A0A9D4VA28"/>
<name>A0A9D4VA28_ADICA</name>
<protein>
    <recommendedName>
        <fullName evidence="7">Protein kinase domain-containing protein</fullName>
    </recommendedName>
</protein>
<dbReference type="Pfam" id="PF00069">
    <property type="entry name" value="Pkinase"/>
    <property type="match status" value="1"/>
</dbReference>
<feature type="compositionally biased region" description="Basic and acidic residues" evidence="6">
    <location>
        <begin position="48"/>
        <end position="58"/>
    </location>
</feature>
<dbReference type="GO" id="GO:0004672">
    <property type="term" value="F:protein kinase activity"/>
    <property type="evidence" value="ECO:0007669"/>
    <property type="project" value="InterPro"/>
</dbReference>
<dbReference type="PROSITE" id="PS00108">
    <property type="entry name" value="PROTEIN_KINASE_ST"/>
    <property type="match status" value="1"/>
</dbReference>
<comment type="caution">
    <text evidence="8">The sequence shown here is derived from an EMBL/GenBank/DDBJ whole genome shotgun (WGS) entry which is preliminary data.</text>
</comment>
<dbReference type="InterPro" id="IPR011009">
    <property type="entry name" value="Kinase-like_dom_sf"/>
</dbReference>
<evidence type="ECO:0000256" key="4">
    <source>
        <dbReference type="ARBA" id="ARBA00022840"/>
    </source>
</evidence>
<organism evidence="8 9">
    <name type="scientific">Adiantum capillus-veneris</name>
    <name type="common">Maidenhair fern</name>
    <dbReference type="NCBI Taxonomy" id="13818"/>
    <lineage>
        <taxon>Eukaryota</taxon>
        <taxon>Viridiplantae</taxon>
        <taxon>Streptophyta</taxon>
        <taxon>Embryophyta</taxon>
        <taxon>Tracheophyta</taxon>
        <taxon>Polypodiopsida</taxon>
        <taxon>Polypodiidae</taxon>
        <taxon>Polypodiales</taxon>
        <taxon>Pteridineae</taxon>
        <taxon>Pteridaceae</taxon>
        <taxon>Vittarioideae</taxon>
        <taxon>Adiantum</taxon>
    </lineage>
</organism>
<sequence length="529" mass="59048">MATHSPISSLYSHVLLLECRIRMVPKADVPFVPRVICHLNKRERKQVSRREEGYEARQDGASVHDSANDEEEQEEEKSRLVSCGVAGSADGLCYCKSPSSFGRLPSRAAMAAHMRSYCDVVKKKCTVSLRGHVMCLPFGFSVKEEKTSAEAIGVCLIELGIHIHASILLAHRRFSLKELRMATSHFAEENMLGKGSSGCVYKGELVTTGESIAVKLLNVRSKDARLSFSTELEVMYRVCNYHIQPLLGYCIESGSLLLVYTYMPRGSVEDLLHGAHNLPKLSWHDRCKVAVNIAKALLYLHTECNPPIIHRDIKPSNILLTTYNEAKLTDFGLAIKASSPYFICKDIMGSFGYLSPEYFQFGKVSTKMDIYSLGIVLLELMTGRCPIDNTGPPGQANLANWASHLVINARNFTVEMADPVLGDSYSSTEMQRLLYIAVLCIHPRDSCRPSISKVLHLMQEEPAVRLRCLVTDAYKDPSNTLNCHLSFPSMGEQDKSIGKSEEDLRKQYLEMALQDVERNSFLSSPLIDL</sequence>
<feature type="region of interest" description="Disordered" evidence="6">
    <location>
        <begin position="48"/>
        <end position="75"/>
    </location>
</feature>
<dbReference type="SMART" id="SM00220">
    <property type="entry name" value="S_TKc"/>
    <property type="match status" value="1"/>
</dbReference>
<evidence type="ECO:0000256" key="5">
    <source>
        <dbReference type="PROSITE-ProRule" id="PRU10141"/>
    </source>
</evidence>
<reference evidence="8" key="1">
    <citation type="submission" date="2021-01" db="EMBL/GenBank/DDBJ databases">
        <title>Adiantum capillus-veneris genome.</title>
        <authorList>
            <person name="Fang Y."/>
            <person name="Liao Q."/>
        </authorList>
    </citation>
    <scope>NUCLEOTIDE SEQUENCE</scope>
    <source>
        <strain evidence="8">H3</strain>
        <tissue evidence="8">Leaf</tissue>
    </source>
</reference>
<evidence type="ECO:0000256" key="6">
    <source>
        <dbReference type="SAM" id="MobiDB-lite"/>
    </source>
</evidence>
<dbReference type="EMBL" id="JABFUD020000003">
    <property type="protein sequence ID" value="KAI5081966.1"/>
    <property type="molecule type" value="Genomic_DNA"/>
</dbReference>
<evidence type="ECO:0000313" key="9">
    <source>
        <dbReference type="Proteomes" id="UP000886520"/>
    </source>
</evidence>
<dbReference type="FunFam" id="1.10.510.10:FF:000095">
    <property type="entry name" value="protein STRUBBELIG-RECEPTOR FAMILY 8"/>
    <property type="match status" value="1"/>
</dbReference>
<dbReference type="InterPro" id="IPR000719">
    <property type="entry name" value="Prot_kinase_dom"/>
</dbReference>
<keyword evidence="2 5" id="KW-0547">Nucleotide-binding</keyword>
<dbReference type="InterPro" id="IPR008271">
    <property type="entry name" value="Ser/Thr_kinase_AS"/>
</dbReference>
<dbReference type="InterPro" id="IPR017441">
    <property type="entry name" value="Protein_kinase_ATP_BS"/>
</dbReference>
<dbReference type="GO" id="GO:0005524">
    <property type="term" value="F:ATP binding"/>
    <property type="evidence" value="ECO:0007669"/>
    <property type="project" value="UniProtKB-UniRule"/>
</dbReference>
<dbReference type="Gene3D" id="1.10.510.10">
    <property type="entry name" value="Transferase(Phosphotransferase) domain 1"/>
    <property type="match status" value="1"/>
</dbReference>